<reference evidence="2" key="1">
    <citation type="submission" date="2021-01" db="EMBL/GenBank/DDBJ databases">
        <title>Whole genome shotgun sequence of Actinoplanes ferrugineus NBRC 15555.</title>
        <authorList>
            <person name="Komaki H."/>
            <person name="Tamura T."/>
        </authorList>
    </citation>
    <scope>NUCLEOTIDE SEQUENCE</scope>
    <source>
        <strain evidence="2">NBRC 15555</strain>
    </source>
</reference>
<keyword evidence="1" id="KW-0472">Membrane</keyword>
<dbReference type="Proteomes" id="UP000598174">
    <property type="component" value="Unassembled WGS sequence"/>
</dbReference>
<organism evidence="2 3">
    <name type="scientific">Paractinoplanes ferrugineus</name>
    <dbReference type="NCBI Taxonomy" id="113564"/>
    <lineage>
        <taxon>Bacteria</taxon>
        <taxon>Bacillati</taxon>
        <taxon>Actinomycetota</taxon>
        <taxon>Actinomycetes</taxon>
        <taxon>Micromonosporales</taxon>
        <taxon>Micromonosporaceae</taxon>
        <taxon>Paractinoplanes</taxon>
    </lineage>
</organism>
<name>A0A919J2K1_9ACTN</name>
<protein>
    <recommendedName>
        <fullName evidence="4">Major facilitator superfamily (MFS) profile domain-containing protein</fullName>
    </recommendedName>
</protein>
<accession>A0A919J2K1</accession>
<proteinExistence type="predicted"/>
<evidence type="ECO:0000313" key="2">
    <source>
        <dbReference type="EMBL" id="GIE13360.1"/>
    </source>
</evidence>
<feature type="transmembrane region" description="Helical" evidence="1">
    <location>
        <begin position="49"/>
        <end position="71"/>
    </location>
</feature>
<keyword evidence="3" id="KW-1185">Reference proteome</keyword>
<evidence type="ECO:0008006" key="4">
    <source>
        <dbReference type="Google" id="ProtNLM"/>
    </source>
</evidence>
<feature type="transmembrane region" description="Helical" evidence="1">
    <location>
        <begin position="6"/>
        <end position="28"/>
    </location>
</feature>
<dbReference type="EMBL" id="BOMM01000048">
    <property type="protein sequence ID" value="GIE13360.1"/>
    <property type="molecule type" value="Genomic_DNA"/>
</dbReference>
<sequence>MLVFAITGFGGLTGLLIPLWFVLAMVGLAMPNAPAIALSRHGEAAGTAAALLGAVQFGIGALAAPLVGAIGVGAVPMAIVVFGGMAAAMLTLHLVVRPRQLPVDQIDSAVAVAH</sequence>
<comment type="caution">
    <text evidence="2">The sequence shown here is derived from an EMBL/GenBank/DDBJ whole genome shotgun (WGS) entry which is preliminary data.</text>
</comment>
<dbReference type="InterPro" id="IPR036259">
    <property type="entry name" value="MFS_trans_sf"/>
</dbReference>
<evidence type="ECO:0000256" key="1">
    <source>
        <dbReference type="SAM" id="Phobius"/>
    </source>
</evidence>
<keyword evidence="1" id="KW-0812">Transmembrane</keyword>
<dbReference type="Gene3D" id="1.20.1720.10">
    <property type="entry name" value="Multidrug resistance protein D"/>
    <property type="match status" value="1"/>
</dbReference>
<dbReference type="SUPFAM" id="SSF103473">
    <property type="entry name" value="MFS general substrate transporter"/>
    <property type="match status" value="1"/>
</dbReference>
<dbReference type="AlphaFoldDB" id="A0A919J2K1"/>
<evidence type="ECO:0000313" key="3">
    <source>
        <dbReference type="Proteomes" id="UP000598174"/>
    </source>
</evidence>
<feature type="transmembrane region" description="Helical" evidence="1">
    <location>
        <begin position="77"/>
        <end position="96"/>
    </location>
</feature>
<gene>
    <name evidence="2" type="ORF">Afe05nite_52000</name>
</gene>
<keyword evidence="1" id="KW-1133">Transmembrane helix</keyword>